<dbReference type="EMBL" id="CP023270">
    <property type="protein sequence ID" value="AVJ29765.1"/>
    <property type="molecule type" value="Genomic_DNA"/>
</dbReference>
<dbReference type="InterPro" id="IPR003594">
    <property type="entry name" value="HATPase_dom"/>
</dbReference>
<dbReference type="GO" id="GO:0000155">
    <property type="term" value="F:phosphorelay sensor kinase activity"/>
    <property type="evidence" value="ECO:0007669"/>
    <property type="project" value="InterPro"/>
</dbReference>
<dbReference type="InterPro" id="IPR005467">
    <property type="entry name" value="His_kinase_dom"/>
</dbReference>
<keyword evidence="8" id="KW-1185">Reference proteome</keyword>
<reference evidence="7 8" key="1">
    <citation type="submission" date="2017-09" db="EMBL/GenBank/DDBJ databases">
        <title>Genomic, metabolic, and phenotypic characteristics of bacterial isolates from the natural microbiome of the model nematode Caenorhabditis elegans.</title>
        <authorList>
            <person name="Zimmermann J."/>
            <person name="Obeng N."/>
            <person name="Yang W."/>
            <person name="Obeng O."/>
            <person name="Kissoyan K."/>
            <person name="Pees B."/>
            <person name="Dirksen P."/>
            <person name="Hoppner M."/>
            <person name="Franke A."/>
            <person name="Rosenstiel P."/>
            <person name="Leippe M."/>
            <person name="Dierking K."/>
            <person name="Kaleta C."/>
            <person name="Schulenburg H."/>
        </authorList>
    </citation>
    <scope>NUCLEOTIDE SEQUENCE [LARGE SCALE GENOMIC DNA]</scope>
    <source>
        <strain evidence="7 8">MYb73</strain>
    </source>
</reference>
<accession>A0A2S0ICK3</accession>
<dbReference type="Gene3D" id="3.40.50.2300">
    <property type="match status" value="1"/>
</dbReference>
<dbReference type="PRINTS" id="PR00344">
    <property type="entry name" value="BCTRLSENSOR"/>
</dbReference>
<dbReference type="SMART" id="SM00448">
    <property type="entry name" value="REC"/>
    <property type="match status" value="1"/>
</dbReference>
<proteinExistence type="predicted"/>
<comment type="catalytic activity">
    <reaction evidence="1">
        <text>ATP + protein L-histidine = ADP + protein N-phospho-L-histidine.</text>
        <dbReference type="EC" id="2.7.13.3"/>
    </reaction>
</comment>
<dbReference type="PROSITE" id="PS50109">
    <property type="entry name" value="HIS_KIN"/>
    <property type="match status" value="1"/>
</dbReference>
<keyword evidence="7" id="KW-0418">Kinase</keyword>
<feature type="modified residue" description="4-aspartylphosphate" evidence="4">
    <location>
        <position position="64"/>
    </location>
</feature>
<dbReference type="Gene3D" id="1.10.287.130">
    <property type="match status" value="1"/>
</dbReference>
<dbReference type="SMART" id="SM00387">
    <property type="entry name" value="HATPase_c"/>
    <property type="match status" value="1"/>
</dbReference>
<dbReference type="SUPFAM" id="SSF55874">
    <property type="entry name" value="ATPase domain of HSP90 chaperone/DNA topoisomerase II/histidine kinase"/>
    <property type="match status" value="1"/>
</dbReference>
<evidence type="ECO:0000313" key="8">
    <source>
        <dbReference type="Proteomes" id="UP000239477"/>
    </source>
</evidence>
<dbReference type="PROSITE" id="PS50110">
    <property type="entry name" value="RESPONSE_REGULATORY"/>
    <property type="match status" value="1"/>
</dbReference>
<sequence>MIPTSAPSHDDRIKCLLVDDVPENLIALEALLASDRVEVLKAQSGPQALELLLRHGDVALALLDVQMPDMNGFELAELIRGSERTRHIPLIFITAGSREQNWQFRGYESGAVDFLYKPVDPYMLRTKANVFFELHERKRALAQQLEERTEALRVNEMFMAVLSHDLRTPLQAIIMGATVLQRQGDDERVSSLARRMLQSSERMSCLIEDLLDVTRIRQAGGLTLAPTELDMGALVERTLDEVRTGFPERQVESHCRGDAAGAWDGPRISQVIANLVGNALHHGSKTAPVRVEVNGEDAGEVVVTVSNGGTIPPELLPHLFNPFRSGARRPGGHHGLGLGLFIAQQIVASHGGCISADSRDDVTSFRVALPRQAAAADTPVIGRSLGNASPA</sequence>
<dbReference type="SUPFAM" id="SSF47384">
    <property type="entry name" value="Homodimeric domain of signal transducing histidine kinase"/>
    <property type="match status" value="1"/>
</dbReference>
<keyword evidence="7" id="KW-0808">Transferase</keyword>
<feature type="domain" description="Response regulatory" evidence="6">
    <location>
        <begin position="14"/>
        <end position="132"/>
    </location>
</feature>
<dbReference type="SMART" id="SM00388">
    <property type="entry name" value="HisKA"/>
    <property type="match status" value="1"/>
</dbReference>
<dbReference type="RefSeq" id="WP_105240432.1">
    <property type="nucleotide sequence ID" value="NZ_CP023270.1"/>
</dbReference>
<dbReference type="Pfam" id="PF00072">
    <property type="entry name" value="Response_reg"/>
    <property type="match status" value="1"/>
</dbReference>
<dbReference type="CDD" id="cd00075">
    <property type="entry name" value="HATPase"/>
    <property type="match status" value="1"/>
</dbReference>
<dbReference type="Gene3D" id="3.30.565.10">
    <property type="entry name" value="Histidine kinase-like ATPase, C-terminal domain"/>
    <property type="match status" value="1"/>
</dbReference>
<dbReference type="PANTHER" id="PTHR43547">
    <property type="entry name" value="TWO-COMPONENT HISTIDINE KINASE"/>
    <property type="match status" value="1"/>
</dbReference>
<dbReference type="SUPFAM" id="SSF52172">
    <property type="entry name" value="CheY-like"/>
    <property type="match status" value="1"/>
</dbReference>
<dbReference type="AlphaFoldDB" id="A0A2S0ICK3"/>
<dbReference type="CDD" id="cd00082">
    <property type="entry name" value="HisKA"/>
    <property type="match status" value="1"/>
</dbReference>
<keyword evidence="3 4" id="KW-0597">Phosphoprotein</keyword>
<evidence type="ECO:0000256" key="2">
    <source>
        <dbReference type="ARBA" id="ARBA00012438"/>
    </source>
</evidence>
<dbReference type="InterPro" id="IPR036097">
    <property type="entry name" value="HisK_dim/P_sf"/>
</dbReference>
<evidence type="ECO:0000256" key="4">
    <source>
        <dbReference type="PROSITE-ProRule" id="PRU00169"/>
    </source>
</evidence>
<dbReference type="Pfam" id="PF02518">
    <property type="entry name" value="HATPase_c"/>
    <property type="match status" value="1"/>
</dbReference>
<dbReference type="Proteomes" id="UP000239477">
    <property type="component" value="Chromosome"/>
</dbReference>
<dbReference type="EC" id="2.7.13.3" evidence="2"/>
<dbReference type="InterPro" id="IPR001789">
    <property type="entry name" value="Sig_transdc_resp-reg_receiver"/>
</dbReference>
<dbReference type="OrthoDB" id="9812260at2"/>
<evidence type="ECO:0000256" key="1">
    <source>
        <dbReference type="ARBA" id="ARBA00000085"/>
    </source>
</evidence>
<organism evidence="7 8">
    <name type="scientific">Achromobacter spanius</name>
    <dbReference type="NCBI Taxonomy" id="217203"/>
    <lineage>
        <taxon>Bacteria</taxon>
        <taxon>Pseudomonadati</taxon>
        <taxon>Pseudomonadota</taxon>
        <taxon>Betaproteobacteria</taxon>
        <taxon>Burkholderiales</taxon>
        <taxon>Alcaligenaceae</taxon>
        <taxon>Achromobacter</taxon>
    </lineage>
</organism>
<dbReference type="InterPro" id="IPR011006">
    <property type="entry name" value="CheY-like_superfamily"/>
</dbReference>
<evidence type="ECO:0000313" key="7">
    <source>
        <dbReference type="EMBL" id="AVJ29765.1"/>
    </source>
</evidence>
<dbReference type="PANTHER" id="PTHR43547:SF2">
    <property type="entry name" value="HYBRID SIGNAL TRANSDUCTION HISTIDINE KINASE C"/>
    <property type="match status" value="1"/>
</dbReference>
<dbReference type="InterPro" id="IPR003661">
    <property type="entry name" value="HisK_dim/P_dom"/>
</dbReference>
<evidence type="ECO:0000256" key="3">
    <source>
        <dbReference type="ARBA" id="ARBA00022553"/>
    </source>
</evidence>
<evidence type="ECO:0000259" key="6">
    <source>
        <dbReference type="PROSITE" id="PS50110"/>
    </source>
</evidence>
<evidence type="ECO:0000259" key="5">
    <source>
        <dbReference type="PROSITE" id="PS50109"/>
    </source>
</evidence>
<feature type="domain" description="Histidine kinase" evidence="5">
    <location>
        <begin position="161"/>
        <end position="373"/>
    </location>
</feature>
<protein>
    <recommendedName>
        <fullName evidence="2">histidine kinase</fullName>
        <ecNumber evidence="2">2.7.13.3</ecNumber>
    </recommendedName>
</protein>
<gene>
    <name evidence="7" type="ORF">CLM73_23180</name>
</gene>
<dbReference type="InterPro" id="IPR004358">
    <property type="entry name" value="Sig_transdc_His_kin-like_C"/>
</dbReference>
<dbReference type="InterPro" id="IPR036890">
    <property type="entry name" value="HATPase_C_sf"/>
</dbReference>
<dbReference type="Pfam" id="PF00512">
    <property type="entry name" value="HisKA"/>
    <property type="match status" value="1"/>
</dbReference>
<name>A0A2S0ICK3_9BURK</name>